<dbReference type="EMBL" id="CM023481">
    <property type="protein sequence ID" value="KAH6946552.1"/>
    <property type="molecule type" value="Genomic_DNA"/>
</dbReference>
<dbReference type="Proteomes" id="UP000821845">
    <property type="component" value="Chromosome 1"/>
</dbReference>
<protein>
    <submittedName>
        <fullName evidence="1">Uncharacterized protein</fullName>
    </submittedName>
</protein>
<keyword evidence="2" id="KW-1185">Reference proteome</keyword>
<name>A0ACB7TMG7_HYAAI</name>
<evidence type="ECO:0000313" key="2">
    <source>
        <dbReference type="Proteomes" id="UP000821845"/>
    </source>
</evidence>
<sequence length="162" mass="18003">MSHSSATITYMDATANSSDDSEKRGVIPPPKRCRGSKRQHLPLNSVPAENVPKTNLTVIFKPQNPEHVITRFNPLRLKAAFAAVAPDGVLQVRPNERLNLLAVNTCSVEASERLLNVTNIGQIALQTYEPRPNNCGVGVISRVFLWTLINRTFYRHSFKGLL</sequence>
<accession>A0ACB7TMG7</accession>
<comment type="caution">
    <text evidence="1">The sequence shown here is derived from an EMBL/GenBank/DDBJ whole genome shotgun (WGS) entry which is preliminary data.</text>
</comment>
<reference evidence="1" key="1">
    <citation type="submission" date="2020-05" db="EMBL/GenBank/DDBJ databases">
        <title>Large-scale comparative analyses of tick genomes elucidate their genetic diversity and vector capacities.</title>
        <authorList>
            <person name="Jia N."/>
            <person name="Wang J."/>
            <person name="Shi W."/>
            <person name="Du L."/>
            <person name="Sun Y."/>
            <person name="Zhan W."/>
            <person name="Jiang J."/>
            <person name="Wang Q."/>
            <person name="Zhang B."/>
            <person name="Ji P."/>
            <person name="Sakyi L.B."/>
            <person name="Cui X."/>
            <person name="Yuan T."/>
            <person name="Jiang B."/>
            <person name="Yang W."/>
            <person name="Lam T.T.-Y."/>
            <person name="Chang Q."/>
            <person name="Ding S."/>
            <person name="Wang X."/>
            <person name="Zhu J."/>
            <person name="Ruan X."/>
            <person name="Zhao L."/>
            <person name="Wei J."/>
            <person name="Que T."/>
            <person name="Du C."/>
            <person name="Cheng J."/>
            <person name="Dai P."/>
            <person name="Han X."/>
            <person name="Huang E."/>
            <person name="Gao Y."/>
            <person name="Liu J."/>
            <person name="Shao H."/>
            <person name="Ye R."/>
            <person name="Li L."/>
            <person name="Wei W."/>
            <person name="Wang X."/>
            <person name="Wang C."/>
            <person name="Yang T."/>
            <person name="Huo Q."/>
            <person name="Li W."/>
            <person name="Guo W."/>
            <person name="Chen H."/>
            <person name="Zhou L."/>
            <person name="Ni X."/>
            <person name="Tian J."/>
            <person name="Zhou Y."/>
            <person name="Sheng Y."/>
            <person name="Liu T."/>
            <person name="Pan Y."/>
            <person name="Xia L."/>
            <person name="Li J."/>
            <person name="Zhao F."/>
            <person name="Cao W."/>
        </authorList>
    </citation>
    <scope>NUCLEOTIDE SEQUENCE</scope>
    <source>
        <strain evidence="1">Hyas-2018</strain>
    </source>
</reference>
<gene>
    <name evidence="1" type="ORF">HPB50_013904</name>
</gene>
<proteinExistence type="predicted"/>
<evidence type="ECO:0000313" key="1">
    <source>
        <dbReference type="EMBL" id="KAH6946552.1"/>
    </source>
</evidence>
<organism evidence="1 2">
    <name type="scientific">Hyalomma asiaticum</name>
    <name type="common">Tick</name>
    <dbReference type="NCBI Taxonomy" id="266040"/>
    <lineage>
        <taxon>Eukaryota</taxon>
        <taxon>Metazoa</taxon>
        <taxon>Ecdysozoa</taxon>
        <taxon>Arthropoda</taxon>
        <taxon>Chelicerata</taxon>
        <taxon>Arachnida</taxon>
        <taxon>Acari</taxon>
        <taxon>Parasitiformes</taxon>
        <taxon>Ixodida</taxon>
        <taxon>Ixodoidea</taxon>
        <taxon>Ixodidae</taxon>
        <taxon>Hyalomminae</taxon>
        <taxon>Hyalomma</taxon>
    </lineage>
</organism>